<dbReference type="PROSITE" id="PS51257">
    <property type="entry name" value="PROKAR_LIPOPROTEIN"/>
    <property type="match status" value="1"/>
</dbReference>
<proteinExistence type="predicted"/>
<dbReference type="InterPro" id="IPR025345">
    <property type="entry name" value="DUF4249"/>
</dbReference>
<accession>A0A4R7DJT4</accession>
<keyword evidence="2" id="KW-1185">Reference proteome</keyword>
<dbReference type="OrthoDB" id="1430047at2"/>
<reference evidence="1 2" key="1">
    <citation type="submission" date="2019-03" db="EMBL/GenBank/DDBJ databases">
        <title>Genomic Encyclopedia of Type Strains, Phase III (KMG-III): the genomes of soil and plant-associated and newly described type strains.</title>
        <authorList>
            <person name="Whitman W."/>
        </authorList>
    </citation>
    <scope>NUCLEOTIDE SEQUENCE [LARGE SCALE GENOMIC DNA]</scope>
    <source>
        <strain evidence="1 2">CECT 8455</strain>
    </source>
</reference>
<dbReference type="RefSeq" id="WP_133670994.1">
    <property type="nucleotide sequence ID" value="NZ_SNZW01000001.1"/>
</dbReference>
<gene>
    <name evidence="1" type="ORF">DFQ03_0005</name>
</gene>
<dbReference type="Proteomes" id="UP000295274">
    <property type="component" value="Unassembled WGS sequence"/>
</dbReference>
<comment type="caution">
    <text evidence="1">The sequence shown here is derived from an EMBL/GenBank/DDBJ whole genome shotgun (WGS) entry which is preliminary data.</text>
</comment>
<evidence type="ECO:0000313" key="2">
    <source>
        <dbReference type="Proteomes" id="UP000295274"/>
    </source>
</evidence>
<dbReference type="AlphaFoldDB" id="A0A4R7DJT4"/>
<dbReference type="Pfam" id="PF14054">
    <property type="entry name" value="DUF4249"/>
    <property type="match status" value="1"/>
</dbReference>
<organism evidence="1 2">
    <name type="scientific">Maribacter caenipelagi</name>
    <dbReference type="NCBI Taxonomy" id="1447781"/>
    <lineage>
        <taxon>Bacteria</taxon>
        <taxon>Pseudomonadati</taxon>
        <taxon>Bacteroidota</taxon>
        <taxon>Flavobacteriia</taxon>
        <taxon>Flavobacteriales</taxon>
        <taxon>Flavobacteriaceae</taxon>
        <taxon>Maribacter</taxon>
    </lineage>
</organism>
<sequence length="279" mass="31581">MKNYIKLLLALFTVALTGCEDVIDVDVQTDTLRLVVEASLDWEKGTTGNEQLITLRTSTPFFDTESTNVTGAEVSVTNNATGEVFLFTDQNNGTYTTSTFEPQLEATYTLEILYDGERYIAEDTMNPVPDITDIYQDTEDGFDDETIELHIVFTDFEEEGDNYLFKFERPQDLLPTLETGDDEFINGNEVDWWYEIDDDEDEEIQPLLPGDVVNISMHGISRSYFNYIDIVIDQMGGVGIFEATPVDVKGNCINTTNPDNYAHGYFRVTQTNKATYTVQ</sequence>
<name>A0A4R7DJT4_9FLAO</name>
<evidence type="ECO:0000313" key="1">
    <source>
        <dbReference type="EMBL" id="TDS20752.1"/>
    </source>
</evidence>
<protein>
    <submittedName>
        <fullName evidence="1">Uncharacterized protein DUF4249</fullName>
    </submittedName>
</protein>
<dbReference type="EMBL" id="SNZW01000001">
    <property type="protein sequence ID" value="TDS20752.1"/>
    <property type="molecule type" value="Genomic_DNA"/>
</dbReference>